<dbReference type="GO" id="GO:0016757">
    <property type="term" value="F:glycosyltransferase activity"/>
    <property type="evidence" value="ECO:0007669"/>
    <property type="project" value="UniProtKB-KW"/>
</dbReference>
<evidence type="ECO:0000313" key="9">
    <source>
        <dbReference type="EMBL" id="ORY87474.1"/>
    </source>
</evidence>
<dbReference type="GO" id="GO:0005737">
    <property type="term" value="C:cytoplasm"/>
    <property type="evidence" value="ECO:0007669"/>
    <property type="project" value="TreeGrafter"/>
</dbReference>
<evidence type="ECO:0000256" key="8">
    <source>
        <dbReference type="SAM" id="MobiDB-lite"/>
    </source>
</evidence>
<feature type="compositionally biased region" description="Pro residues" evidence="8">
    <location>
        <begin position="91"/>
        <end position="103"/>
    </location>
</feature>
<reference evidence="9 10" key="1">
    <citation type="submission" date="2016-07" db="EMBL/GenBank/DDBJ databases">
        <title>Pervasive Adenine N6-methylation of Active Genes in Fungi.</title>
        <authorList>
            <consortium name="DOE Joint Genome Institute"/>
            <person name="Mondo S.J."/>
            <person name="Dannebaum R.O."/>
            <person name="Kuo R.C."/>
            <person name="Labutti K."/>
            <person name="Haridas S."/>
            <person name="Kuo A."/>
            <person name="Salamov A."/>
            <person name="Ahrendt S.R."/>
            <person name="Lipzen A."/>
            <person name="Sullivan W."/>
            <person name="Andreopoulos W.B."/>
            <person name="Clum A."/>
            <person name="Lindquist E."/>
            <person name="Daum C."/>
            <person name="Ramamoorthy G.K."/>
            <person name="Gryganskyi A."/>
            <person name="Culley D."/>
            <person name="Magnuson J.K."/>
            <person name="James T.Y."/>
            <person name="O'Malley M.A."/>
            <person name="Stajich J.E."/>
            <person name="Spatafora J.W."/>
            <person name="Visel A."/>
            <person name="Grigoriev I.V."/>
        </authorList>
    </citation>
    <scope>NUCLEOTIDE SEQUENCE [LARGE SCALE GENOMIC DNA]</scope>
    <source>
        <strain evidence="9 10">62-1032</strain>
    </source>
</reference>
<evidence type="ECO:0000256" key="3">
    <source>
        <dbReference type="ARBA" id="ARBA00022676"/>
    </source>
</evidence>
<feature type="compositionally biased region" description="Basic residues" evidence="8">
    <location>
        <begin position="171"/>
        <end position="184"/>
    </location>
</feature>
<evidence type="ECO:0000313" key="10">
    <source>
        <dbReference type="Proteomes" id="UP000193467"/>
    </source>
</evidence>
<proteinExistence type="inferred from homology"/>
<dbReference type="OrthoDB" id="2526284at2759"/>
<dbReference type="InParanoid" id="A0A1Y2FVZ3"/>
<dbReference type="Pfam" id="PF01697">
    <property type="entry name" value="Glyco_transf_92"/>
    <property type="match status" value="1"/>
</dbReference>
<keyword evidence="7" id="KW-0472">Membrane</keyword>
<sequence>MRRAGAPRSPLKTAVLTITVLGLLYWWFRSPSAASVNQATPTPQARWTPRGKGPGAGEVHGDARDLGFKQMANEPPSGPPPPQRVRVAPADAPPARKPPPPPAQVRKQPIPNDRDDYDKPIIRKQRLDVEDGDAAFARAAKAVDRRVGGRDDEAAPPPPLRDDDDLDGAQNKKKAKLGKGKKKLPLGGGWKPVDPAPPAAAPGDKKVQDKWGNSGWQARFKQKGGTGAGAAGAKAASENEAADPIVSEPVSSQLTHPLVARYAALDLSREGKPEDEETFQANPPPRKAVDLNAAGTYNLTVCALIPGESRFLPEWLLYHRLLGVDRFVLYDTSAGAAVGAAEVDGLADRMQAEGKGELGPTAEEIKANVARASGTGLDSDGLIYGDRIAGLERWIEAGIVDVNYMKFKDSKSATHFHQDFIDHCSARYSKSTNWLIHIDIDEFLYMAAPLYGHNSPYQDGAPSSSSSDIPESVSQWRYPLHDLLARPATADAACIPVPQLKYRNLGVRELAKGQSVLDTQTMRDAIKHGNSPEKTLLHTAYSTGFVKFDGPHSCKVSSTADRPDSVTDEIKNSQGIVIQEGGTYSSTRLPTEPLAIAHFVQRDLADCHSKLGAVDDPNAAQSKGRGAVICEEHYMPSQEEVESRSFNADSQNRFLLRTPPEGTVVQDPRMQSSWASKATKAILQRWKQSSAPSEREIRAARKQVRILNF</sequence>
<keyword evidence="4" id="KW-0808">Transferase</keyword>
<evidence type="ECO:0000256" key="1">
    <source>
        <dbReference type="ARBA" id="ARBA00004167"/>
    </source>
</evidence>
<keyword evidence="10" id="KW-1185">Reference proteome</keyword>
<evidence type="ECO:0000256" key="5">
    <source>
        <dbReference type="ARBA" id="ARBA00022692"/>
    </source>
</evidence>
<protein>
    <recommendedName>
        <fullName evidence="11">Glycosyltransferase family 92 protein</fullName>
    </recommendedName>
</protein>
<feature type="region of interest" description="Disordered" evidence="8">
    <location>
        <begin position="141"/>
        <end position="241"/>
    </location>
</feature>
<keyword evidence="3" id="KW-0328">Glycosyltransferase</keyword>
<evidence type="ECO:0000256" key="4">
    <source>
        <dbReference type="ARBA" id="ARBA00022679"/>
    </source>
</evidence>
<feature type="compositionally biased region" description="Basic and acidic residues" evidence="8">
    <location>
        <begin position="141"/>
        <end position="153"/>
    </location>
</feature>
<feature type="compositionally biased region" description="Polar residues" evidence="8">
    <location>
        <begin position="35"/>
        <end position="45"/>
    </location>
</feature>
<dbReference type="AlphaFoldDB" id="A0A1Y2FVZ3"/>
<comment type="caution">
    <text evidence="9">The sequence shown here is derived from an EMBL/GenBank/DDBJ whole genome shotgun (WGS) entry which is preliminary data.</text>
</comment>
<name>A0A1Y2FVZ3_9BASI</name>
<comment type="similarity">
    <text evidence="2">Belongs to the glycosyltransferase 92 family.</text>
</comment>
<evidence type="ECO:0008006" key="11">
    <source>
        <dbReference type="Google" id="ProtNLM"/>
    </source>
</evidence>
<evidence type="ECO:0000256" key="7">
    <source>
        <dbReference type="ARBA" id="ARBA00023136"/>
    </source>
</evidence>
<evidence type="ECO:0000256" key="2">
    <source>
        <dbReference type="ARBA" id="ARBA00007647"/>
    </source>
</evidence>
<evidence type="ECO:0000256" key="6">
    <source>
        <dbReference type="ARBA" id="ARBA00022989"/>
    </source>
</evidence>
<keyword evidence="6" id="KW-1133">Transmembrane helix</keyword>
<dbReference type="PANTHER" id="PTHR21461:SF69">
    <property type="entry name" value="GLYCOSYLTRANSFERASE FAMILY 92 PROTEIN"/>
    <property type="match status" value="1"/>
</dbReference>
<dbReference type="PANTHER" id="PTHR21461">
    <property type="entry name" value="GLYCOSYLTRANSFERASE FAMILY 92 PROTEIN"/>
    <property type="match status" value="1"/>
</dbReference>
<dbReference type="EMBL" id="MCGR01000013">
    <property type="protein sequence ID" value="ORY87474.1"/>
    <property type="molecule type" value="Genomic_DNA"/>
</dbReference>
<keyword evidence="5" id="KW-0812">Transmembrane</keyword>
<feature type="region of interest" description="Disordered" evidence="8">
    <location>
        <begin position="35"/>
        <end position="128"/>
    </location>
</feature>
<comment type="subcellular location">
    <subcellularLocation>
        <location evidence="1">Membrane</location>
        <topology evidence="1">Single-pass membrane protein</topology>
    </subcellularLocation>
</comment>
<feature type="compositionally biased region" description="Basic and acidic residues" evidence="8">
    <location>
        <begin position="112"/>
        <end position="128"/>
    </location>
</feature>
<dbReference type="GO" id="GO:0016020">
    <property type="term" value="C:membrane"/>
    <property type="evidence" value="ECO:0007669"/>
    <property type="project" value="UniProtKB-SubCell"/>
</dbReference>
<gene>
    <name evidence="9" type="ORF">BCR35DRAFT_302242</name>
</gene>
<dbReference type="InterPro" id="IPR008166">
    <property type="entry name" value="Glyco_transf_92"/>
</dbReference>
<organism evidence="9 10">
    <name type="scientific">Leucosporidium creatinivorum</name>
    <dbReference type="NCBI Taxonomy" id="106004"/>
    <lineage>
        <taxon>Eukaryota</taxon>
        <taxon>Fungi</taxon>
        <taxon>Dikarya</taxon>
        <taxon>Basidiomycota</taxon>
        <taxon>Pucciniomycotina</taxon>
        <taxon>Microbotryomycetes</taxon>
        <taxon>Leucosporidiales</taxon>
        <taxon>Leucosporidium</taxon>
    </lineage>
</organism>
<dbReference type="Proteomes" id="UP000193467">
    <property type="component" value="Unassembled WGS sequence"/>
</dbReference>
<accession>A0A1Y2FVZ3</accession>